<keyword evidence="5" id="KW-1185">Reference proteome</keyword>
<accession>A0ABS9BQD0</accession>
<organism evidence="4 5">
    <name type="scientific">Mariniradius sediminis</name>
    <dbReference type="NCBI Taxonomy" id="2909237"/>
    <lineage>
        <taxon>Bacteria</taxon>
        <taxon>Pseudomonadati</taxon>
        <taxon>Bacteroidota</taxon>
        <taxon>Cytophagia</taxon>
        <taxon>Cytophagales</taxon>
        <taxon>Cyclobacteriaceae</taxon>
        <taxon>Mariniradius</taxon>
    </lineage>
</organism>
<dbReference type="EMBL" id="JAKEVZ010000002">
    <property type="protein sequence ID" value="MCF1750265.1"/>
    <property type="molecule type" value="Genomic_DNA"/>
</dbReference>
<dbReference type="SUPFAM" id="SSF54909">
    <property type="entry name" value="Dimeric alpha+beta barrel"/>
    <property type="match status" value="1"/>
</dbReference>
<dbReference type="InterPro" id="IPR005545">
    <property type="entry name" value="YCII"/>
</dbReference>
<feature type="domain" description="YCII-related" evidence="3">
    <location>
        <begin position="58"/>
        <end position="138"/>
    </location>
</feature>
<evidence type="ECO:0000256" key="2">
    <source>
        <dbReference type="SAM" id="SignalP"/>
    </source>
</evidence>
<protein>
    <submittedName>
        <fullName evidence="4">YciI family protein</fullName>
    </submittedName>
</protein>
<name>A0ABS9BQD0_9BACT</name>
<comment type="caution">
    <text evidence="4">The sequence shown here is derived from an EMBL/GenBank/DDBJ whole genome shotgun (WGS) entry which is preliminary data.</text>
</comment>
<keyword evidence="2" id="KW-0732">Signal</keyword>
<feature type="chain" id="PRO_5047331679" evidence="2">
    <location>
        <begin position="30"/>
        <end position="160"/>
    </location>
</feature>
<evidence type="ECO:0000313" key="5">
    <source>
        <dbReference type="Proteomes" id="UP001201449"/>
    </source>
</evidence>
<dbReference type="Gene3D" id="3.30.70.1060">
    <property type="entry name" value="Dimeric alpha+beta barrel"/>
    <property type="match status" value="1"/>
</dbReference>
<evidence type="ECO:0000313" key="4">
    <source>
        <dbReference type="EMBL" id="MCF1750265.1"/>
    </source>
</evidence>
<evidence type="ECO:0000256" key="1">
    <source>
        <dbReference type="ARBA" id="ARBA00007689"/>
    </source>
</evidence>
<feature type="signal peptide" evidence="2">
    <location>
        <begin position="1"/>
        <end position="29"/>
    </location>
</feature>
<gene>
    <name evidence="4" type="ORF">L0U89_04210</name>
</gene>
<proteinExistence type="inferred from homology"/>
<dbReference type="RefSeq" id="WP_234860377.1">
    <property type="nucleotide sequence ID" value="NZ_JAKEVZ010000002.1"/>
</dbReference>
<dbReference type="InterPro" id="IPR011008">
    <property type="entry name" value="Dimeric_a/b-barrel"/>
</dbReference>
<dbReference type="Proteomes" id="UP001201449">
    <property type="component" value="Unassembled WGS sequence"/>
</dbReference>
<sequence>MKLTYAHSLIKSIVALVMLACTFSLNALGQESGYDAALAEKLGADERGMKKYVMAFLYRGERVAEYTPEQRAEIQKGHMGNITKLAESGKLIMAGPFFGNEDLRGIFVFDVSTMDEAASLTAQDPAVAAGVLKMDLREWYGPAALMMITDLHAKLTKPAN</sequence>
<reference evidence="4 5" key="1">
    <citation type="submission" date="2022-01" db="EMBL/GenBank/DDBJ databases">
        <title>Mariniradius saccharolyticus sp. nov., isolated from sediment of a river.</title>
        <authorList>
            <person name="Liu H."/>
        </authorList>
    </citation>
    <scope>NUCLEOTIDE SEQUENCE [LARGE SCALE GENOMIC DNA]</scope>
    <source>
        <strain evidence="4 5">RY-2</strain>
    </source>
</reference>
<evidence type="ECO:0000259" key="3">
    <source>
        <dbReference type="Pfam" id="PF03795"/>
    </source>
</evidence>
<comment type="similarity">
    <text evidence="1">Belongs to the YciI family.</text>
</comment>
<dbReference type="Pfam" id="PF03795">
    <property type="entry name" value="YCII"/>
    <property type="match status" value="1"/>
</dbReference>